<accession>A0A3A9J447</accession>
<evidence type="ECO:0000313" key="4">
    <source>
        <dbReference type="Proteomes" id="UP000278036"/>
    </source>
</evidence>
<dbReference type="InParanoid" id="A0A3A9J447"/>
<dbReference type="RefSeq" id="WP_120640381.1">
    <property type="nucleotide sequence ID" value="NZ_RAQU01000196.1"/>
</dbReference>
<dbReference type="Proteomes" id="UP000274097">
    <property type="component" value="Unassembled WGS sequence"/>
</dbReference>
<name>A0A3A9J447_9PROT</name>
<dbReference type="OrthoDB" id="7595201at2"/>
<dbReference type="EMBL" id="RFLX01000079">
    <property type="protein sequence ID" value="RMI15148.1"/>
    <property type="molecule type" value="Genomic_DNA"/>
</dbReference>
<comment type="caution">
    <text evidence="1">The sequence shown here is derived from an EMBL/GenBank/DDBJ whole genome shotgun (WGS) entry which is preliminary data.</text>
</comment>
<reference evidence="1 4" key="1">
    <citation type="submission" date="2018-09" db="EMBL/GenBank/DDBJ databases">
        <title>Roseomonas sp. nov., isolated from feces of Tibetan antelopes in the Qinghai-Tibet plateau, China.</title>
        <authorList>
            <person name="Tian Z."/>
        </authorList>
    </citation>
    <scope>NUCLEOTIDE SEQUENCE [LARGE SCALE GENOMIC DNA]</scope>
    <source>
        <strain evidence="2 3">Z23</strain>
        <strain evidence="1 4">Z24</strain>
    </source>
</reference>
<sequence length="126" mass="14059">MWEPDLRAMLPETTAAHRQWLETRPGSPLSDRSWSLAVTHQGEGLGEDAMADPQFASLILLLVLPPEVVGSDAVSSGVETCWQNIREHAPPALLPFADDTDGNLWAFDGRPAQESRHRLRRPRARR</sequence>
<protein>
    <submittedName>
        <fullName evidence="1">Uncharacterized protein</fullName>
    </submittedName>
</protein>
<evidence type="ECO:0000313" key="3">
    <source>
        <dbReference type="Proteomes" id="UP000274097"/>
    </source>
</evidence>
<dbReference type="Proteomes" id="UP000278036">
    <property type="component" value="Unassembled WGS sequence"/>
</dbReference>
<dbReference type="EMBL" id="RAQU01000196">
    <property type="protein sequence ID" value="RKK01977.1"/>
    <property type="molecule type" value="Genomic_DNA"/>
</dbReference>
<evidence type="ECO:0000313" key="1">
    <source>
        <dbReference type="EMBL" id="RKK01977.1"/>
    </source>
</evidence>
<proteinExistence type="predicted"/>
<organism evidence="1 4">
    <name type="scientific">Teichococcus wenyumeiae</name>
    <dbReference type="NCBI Taxonomy" id="2478470"/>
    <lineage>
        <taxon>Bacteria</taxon>
        <taxon>Pseudomonadati</taxon>
        <taxon>Pseudomonadota</taxon>
        <taxon>Alphaproteobacteria</taxon>
        <taxon>Acetobacterales</taxon>
        <taxon>Roseomonadaceae</taxon>
        <taxon>Roseomonas</taxon>
    </lineage>
</organism>
<gene>
    <name evidence="1" type="ORF">D6Z83_22155</name>
    <name evidence="2" type="ORF">EBE87_27070</name>
</gene>
<dbReference type="AlphaFoldDB" id="A0A3A9J447"/>
<keyword evidence="3" id="KW-1185">Reference proteome</keyword>
<evidence type="ECO:0000313" key="2">
    <source>
        <dbReference type="EMBL" id="RMI15148.1"/>
    </source>
</evidence>